<dbReference type="SUPFAM" id="SSF52540">
    <property type="entry name" value="P-loop containing nucleoside triphosphate hydrolases"/>
    <property type="match status" value="2"/>
</dbReference>
<feature type="domain" description="AAA+ ATPase" evidence="8">
    <location>
        <begin position="519"/>
        <end position="655"/>
    </location>
</feature>
<dbReference type="FunFam" id="3.40.50.300:FF:000043">
    <property type="entry name" value="Vacuolar protein sorting-associated protein 4"/>
    <property type="match status" value="1"/>
</dbReference>
<feature type="compositionally biased region" description="Low complexity" evidence="7">
    <location>
        <begin position="84"/>
        <end position="104"/>
    </location>
</feature>
<dbReference type="InterPro" id="IPR045253">
    <property type="entry name" value="VPS4_MIT"/>
</dbReference>
<comment type="similarity">
    <text evidence="2">Belongs to the AAA ATPase family.</text>
</comment>
<evidence type="ECO:0000256" key="6">
    <source>
        <dbReference type="ARBA" id="ARBA00023136"/>
    </source>
</evidence>
<dbReference type="Pfam" id="PF04212">
    <property type="entry name" value="MIT"/>
    <property type="match status" value="2"/>
</dbReference>
<dbReference type="Pfam" id="PF09336">
    <property type="entry name" value="Vps4_C"/>
    <property type="match status" value="1"/>
</dbReference>
<dbReference type="AlphaFoldDB" id="A0A0E0MR57"/>
<proteinExistence type="inferred from homology"/>
<dbReference type="PANTHER" id="PTHR23074">
    <property type="entry name" value="AAA DOMAIN-CONTAINING"/>
    <property type="match status" value="1"/>
</dbReference>
<evidence type="ECO:0000256" key="5">
    <source>
        <dbReference type="ARBA" id="ARBA00022840"/>
    </source>
</evidence>
<dbReference type="Gramene" id="ORUFI01G02690.1">
    <property type="protein sequence ID" value="ORUFI01G02690.1"/>
    <property type="gene ID" value="ORUFI01G02690"/>
</dbReference>
<dbReference type="SUPFAM" id="SSF116846">
    <property type="entry name" value="MIT domain"/>
    <property type="match status" value="2"/>
</dbReference>
<keyword evidence="5" id="KW-0067">ATP-binding</keyword>
<evidence type="ECO:0000313" key="10">
    <source>
        <dbReference type="EnsemblPlants" id="ORUFI01G02690.1"/>
    </source>
</evidence>
<dbReference type="HOGENOM" id="CLU_017527_0_0_1"/>
<dbReference type="InterPro" id="IPR041569">
    <property type="entry name" value="AAA_lid_3"/>
</dbReference>
<dbReference type="GO" id="GO:0007033">
    <property type="term" value="P:vacuole organization"/>
    <property type="evidence" value="ECO:0007669"/>
    <property type="project" value="TreeGrafter"/>
</dbReference>
<dbReference type="InterPro" id="IPR036181">
    <property type="entry name" value="MIT_dom_sf"/>
</dbReference>
<feature type="region of interest" description="Disordered" evidence="7">
    <location>
        <begin position="77"/>
        <end position="109"/>
    </location>
</feature>
<sequence length="790" mass="87773">MYSNFKEQAIEYVKQAVQEDNGGNYVKAFPLYMNALEYFKTHLKYEKDPKIKDAIAAKFTEYLRRAEEIRAVLDEGGGGGGAKGACSGRPSSPRSRASSGATSPAWRAPRRHCKRPPYCLSSFHTSLQRSPWKAFLLYGPPGTGNISSSDLVSKWMGESEKLVANLFQMARENAPSIIFIDEIDSLCGQRGECNENEASRRIKTELLVQMQGFDNSNDKVLVLAATNMPHVLDQAMRRRFDKCIYIPLPDLKARKDTFKIHIGDTPHSLTEGDFVSLAYQTEGFSGSDIAVCVKDALFQPVRKTQDAKFFIKADDDTWTPSEQSQPGSIQTTMQELASKGLAAKILLPPISKIDFDEVLVRQRPTAIEYVKQAVQEDNAGNYVKAFPLYMNALEYFKTHLKYEKNPKIKEAITAKFTEYLRRAEEIRAVLDEGGGGGGANGGDAAVATRPKTKGKDGEGGGDDSEQSKLRAGLNSAIITEKPNIKWNDVAGLESAKQALQEAVILPVKFPQFFTGKRRPWRAFLLYGPPGTGKSYLAKAVATEADSTFFSISSSDLVSKWMGESEKLVANLFQMARENAPSIIFIDEIDSLCGQRGEGNESEASRRIKTELLVQMQGVGHNDDKVLVLAATNTPYALDQAVRRRFDKRIYIPLPDLKARQHMFKVHLGDTPHNLNESDFENLARRTDGFSGSDIAVCVKDVLFEPVRKTQDAMFFFKADGDMWMPCGPKQSGAVQTTMQELASKGLAAKILPPPISRTDFEKVLARQRPTVSKKDLEVHERFTKEFGEEG</sequence>
<dbReference type="GO" id="GO:0010008">
    <property type="term" value="C:endosome membrane"/>
    <property type="evidence" value="ECO:0007669"/>
    <property type="project" value="UniProtKB-SubCell"/>
</dbReference>
<dbReference type="STRING" id="4529.A0A0E0MR57"/>
<dbReference type="InterPro" id="IPR003593">
    <property type="entry name" value="AAA+_ATPase"/>
</dbReference>
<feature type="domain" description="MIT" evidence="9">
    <location>
        <begin position="359"/>
        <end position="436"/>
    </location>
</feature>
<dbReference type="InterPro" id="IPR007330">
    <property type="entry name" value="MIT_dom"/>
</dbReference>
<comment type="subcellular location">
    <subcellularLocation>
        <location evidence="1">Endosome membrane</location>
        <topology evidence="1">Peripheral membrane protein</topology>
    </subcellularLocation>
</comment>
<evidence type="ECO:0000259" key="9">
    <source>
        <dbReference type="SMART" id="SM00745"/>
    </source>
</evidence>
<dbReference type="GO" id="GO:0005524">
    <property type="term" value="F:ATP binding"/>
    <property type="evidence" value="ECO:0007669"/>
    <property type="project" value="UniProtKB-KW"/>
</dbReference>
<dbReference type="InterPro" id="IPR050304">
    <property type="entry name" value="MT-severing_AAA_ATPase"/>
</dbReference>
<dbReference type="InterPro" id="IPR027417">
    <property type="entry name" value="P-loop_NTPase"/>
</dbReference>
<dbReference type="OMA" id="LAWISWR"/>
<protein>
    <recommendedName>
        <fullName evidence="12">Vesicle-fusing ATPase</fullName>
    </recommendedName>
</protein>
<dbReference type="PROSITE" id="PS00674">
    <property type="entry name" value="AAA"/>
    <property type="match status" value="1"/>
</dbReference>
<evidence type="ECO:0000256" key="2">
    <source>
        <dbReference type="ARBA" id="ARBA00006914"/>
    </source>
</evidence>
<accession>A0A0E0MR57</accession>
<feature type="region of interest" description="Disordered" evidence="7">
    <location>
        <begin position="431"/>
        <end position="467"/>
    </location>
</feature>
<dbReference type="Pfam" id="PF17862">
    <property type="entry name" value="AAA_lid_3"/>
    <property type="match status" value="2"/>
</dbReference>
<dbReference type="eggNOG" id="KOG0739">
    <property type="taxonomic scope" value="Eukaryota"/>
</dbReference>
<evidence type="ECO:0000313" key="11">
    <source>
        <dbReference type="Proteomes" id="UP000008022"/>
    </source>
</evidence>
<dbReference type="Gene3D" id="1.20.58.80">
    <property type="entry name" value="Phosphotransferase system, lactose/cellobiose-type IIA subunit"/>
    <property type="match status" value="2"/>
</dbReference>
<dbReference type="Proteomes" id="UP000008022">
    <property type="component" value="Unassembled WGS sequence"/>
</dbReference>
<keyword evidence="4" id="KW-0967">Endosome</keyword>
<dbReference type="FunFam" id="1.10.8.60:FF:000015">
    <property type="entry name" value="vacuolar protein sorting-associated protein 4A"/>
    <property type="match status" value="2"/>
</dbReference>
<keyword evidence="3" id="KW-0547">Nucleotide-binding</keyword>
<name>A0A0E0MR57_ORYRU</name>
<dbReference type="InterPro" id="IPR015415">
    <property type="entry name" value="Spast_Vps4_C"/>
</dbReference>
<dbReference type="CDD" id="cd02678">
    <property type="entry name" value="MIT_VPS4"/>
    <property type="match status" value="2"/>
</dbReference>
<feature type="compositionally biased region" description="Gly residues" evidence="7">
    <location>
        <begin position="432"/>
        <end position="441"/>
    </location>
</feature>
<evidence type="ECO:0000256" key="7">
    <source>
        <dbReference type="SAM" id="MobiDB-lite"/>
    </source>
</evidence>
<reference evidence="11" key="1">
    <citation type="submission" date="2013-06" db="EMBL/GenBank/DDBJ databases">
        <authorList>
            <person name="Zhao Q."/>
        </authorList>
    </citation>
    <scope>NUCLEOTIDE SEQUENCE</scope>
    <source>
        <strain evidence="11">cv. W1943</strain>
    </source>
</reference>
<dbReference type="SMART" id="SM00745">
    <property type="entry name" value="MIT"/>
    <property type="match status" value="2"/>
</dbReference>
<dbReference type="PANTHER" id="PTHR23074:SF159">
    <property type="entry name" value="PROTEIN SUPPRESSOR OF K(+) TRANSPORT GROWTH DEFECT 1"/>
    <property type="match status" value="1"/>
</dbReference>
<dbReference type="EnsemblPlants" id="ORUFI01G02690.1">
    <property type="protein sequence ID" value="ORUFI01G02690.1"/>
    <property type="gene ID" value="ORUFI01G02690"/>
</dbReference>
<dbReference type="Pfam" id="PF00004">
    <property type="entry name" value="AAA"/>
    <property type="match status" value="2"/>
</dbReference>
<evidence type="ECO:0000256" key="4">
    <source>
        <dbReference type="ARBA" id="ARBA00022753"/>
    </source>
</evidence>
<organism evidence="10 11">
    <name type="scientific">Oryza rufipogon</name>
    <name type="common">Brownbeard rice</name>
    <name type="synonym">Asian wild rice</name>
    <dbReference type="NCBI Taxonomy" id="4529"/>
    <lineage>
        <taxon>Eukaryota</taxon>
        <taxon>Viridiplantae</taxon>
        <taxon>Streptophyta</taxon>
        <taxon>Embryophyta</taxon>
        <taxon>Tracheophyta</taxon>
        <taxon>Spermatophyta</taxon>
        <taxon>Magnoliopsida</taxon>
        <taxon>Liliopsida</taxon>
        <taxon>Poales</taxon>
        <taxon>Poaceae</taxon>
        <taxon>BOP clade</taxon>
        <taxon>Oryzoideae</taxon>
        <taxon>Oryzeae</taxon>
        <taxon>Oryzinae</taxon>
        <taxon>Oryza</taxon>
    </lineage>
</organism>
<dbReference type="Gene3D" id="3.40.50.300">
    <property type="entry name" value="P-loop containing nucleotide triphosphate hydrolases"/>
    <property type="match status" value="2"/>
</dbReference>
<evidence type="ECO:0000256" key="3">
    <source>
        <dbReference type="ARBA" id="ARBA00022741"/>
    </source>
</evidence>
<dbReference type="CDD" id="cd19521">
    <property type="entry name" value="RecA-like_VPS4"/>
    <property type="match status" value="1"/>
</dbReference>
<dbReference type="Gene3D" id="1.10.8.60">
    <property type="match status" value="2"/>
</dbReference>
<dbReference type="InterPro" id="IPR003960">
    <property type="entry name" value="ATPase_AAA_CS"/>
</dbReference>
<dbReference type="GO" id="GO:0016887">
    <property type="term" value="F:ATP hydrolysis activity"/>
    <property type="evidence" value="ECO:0007669"/>
    <property type="project" value="InterPro"/>
</dbReference>
<dbReference type="FunFam" id="1.20.58.80:FF:000007">
    <property type="entry name" value="Suppressor of K+ transport growth defect 1"/>
    <property type="match status" value="2"/>
</dbReference>
<evidence type="ECO:0000259" key="8">
    <source>
        <dbReference type="SMART" id="SM00382"/>
    </source>
</evidence>
<feature type="domain" description="MIT" evidence="9">
    <location>
        <begin position="2"/>
        <end position="79"/>
    </location>
</feature>
<reference evidence="10" key="2">
    <citation type="submission" date="2015-06" db="UniProtKB">
        <authorList>
            <consortium name="EnsemblPlants"/>
        </authorList>
    </citation>
    <scope>IDENTIFICATION</scope>
</reference>
<keyword evidence="6" id="KW-0472">Membrane</keyword>
<evidence type="ECO:0000256" key="1">
    <source>
        <dbReference type="ARBA" id="ARBA00004481"/>
    </source>
</evidence>
<dbReference type="SMART" id="SM00382">
    <property type="entry name" value="AAA"/>
    <property type="match status" value="2"/>
</dbReference>
<dbReference type="GO" id="GO:0016197">
    <property type="term" value="P:endosomal transport"/>
    <property type="evidence" value="ECO:0007669"/>
    <property type="project" value="TreeGrafter"/>
</dbReference>
<feature type="domain" description="AAA+ ATPase" evidence="8">
    <location>
        <begin position="131"/>
        <end position="250"/>
    </location>
</feature>
<evidence type="ECO:0008006" key="12">
    <source>
        <dbReference type="Google" id="ProtNLM"/>
    </source>
</evidence>
<keyword evidence="11" id="KW-1185">Reference proteome</keyword>
<dbReference type="InterPro" id="IPR003959">
    <property type="entry name" value="ATPase_AAA_core"/>
</dbReference>